<name>A0A4U0X8H8_9PEZI</name>
<keyword evidence="3" id="KW-1185">Reference proteome</keyword>
<evidence type="ECO:0000256" key="1">
    <source>
        <dbReference type="SAM" id="MobiDB-lite"/>
    </source>
</evidence>
<accession>A0A4U0X8H8</accession>
<feature type="region of interest" description="Disordered" evidence="1">
    <location>
        <begin position="1"/>
        <end position="37"/>
    </location>
</feature>
<evidence type="ECO:0000313" key="3">
    <source>
        <dbReference type="Proteomes" id="UP000309340"/>
    </source>
</evidence>
<comment type="caution">
    <text evidence="2">The sequence shown here is derived from an EMBL/GenBank/DDBJ whole genome shotgun (WGS) entry which is preliminary data.</text>
</comment>
<sequence length="264" mass="28581">MVHRAVAHSANALQAGQPVDDLHHHDLDDHPEASQSVDDMHHRDLDDFSQANQADLAHDAHLGQPEQVPQAHAKGPDYAGHTLDQLQHQDLDRPHLDYLDRSDCAVSHGLVQQAHHARPATNFVDTLRNYNHNAGLDLLAPRLDNNKLHNQTLDHCHSHAAAGSLHADNLPHHDKPLANGALHPMVRHNLLRELDDHPLEHTPAMSSSLTKGKPTDSASHTAKPNGPTATSPGEQASATNAAGDVQVMGWSVFVAAAAVFAVVY</sequence>
<dbReference type="OrthoDB" id="3943464at2759"/>
<evidence type="ECO:0000313" key="2">
    <source>
        <dbReference type="EMBL" id="TKA72882.1"/>
    </source>
</evidence>
<proteinExistence type="predicted"/>
<dbReference type="AlphaFoldDB" id="A0A4U0X8H8"/>
<feature type="compositionally biased region" description="Basic and acidic residues" evidence="1">
    <location>
        <begin position="20"/>
        <end position="37"/>
    </location>
</feature>
<gene>
    <name evidence="2" type="ORF">B0A55_06652</name>
</gene>
<feature type="compositionally biased region" description="Polar residues" evidence="1">
    <location>
        <begin position="204"/>
        <end position="237"/>
    </location>
</feature>
<reference evidence="2 3" key="1">
    <citation type="submission" date="2017-03" db="EMBL/GenBank/DDBJ databases">
        <title>Genomes of endolithic fungi from Antarctica.</title>
        <authorList>
            <person name="Coleine C."/>
            <person name="Masonjones S."/>
            <person name="Stajich J.E."/>
        </authorList>
    </citation>
    <scope>NUCLEOTIDE SEQUENCE [LARGE SCALE GENOMIC DNA]</scope>
    <source>
        <strain evidence="2 3">CCFEE 5184</strain>
    </source>
</reference>
<dbReference type="Proteomes" id="UP000309340">
    <property type="component" value="Unassembled WGS sequence"/>
</dbReference>
<protein>
    <submittedName>
        <fullName evidence="2">Uncharacterized protein</fullName>
    </submittedName>
</protein>
<feature type="region of interest" description="Disordered" evidence="1">
    <location>
        <begin position="199"/>
        <end position="237"/>
    </location>
</feature>
<dbReference type="EMBL" id="NAJQ01000289">
    <property type="protein sequence ID" value="TKA72882.1"/>
    <property type="molecule type" value="Genomic_DNA"/>
</dbReference>
<organism evidence="2 3">
    <name type="scientific">Friedmanniomyces simplex</name>
    <dbReference type="NCBI Taxonomy" id="329884"/>
    <lineage>
        <taxon>Eukaryota</taxon>
        <taxon>Fungi</taxon>
        <taxon>Dikarya</taxon>
        <taxon>Ascomycota</taxon>
        <taxon>Pezizomycotina</taxon>
        <taxon>Dothideomycetes</taxon>
        <taxon>Dothideomycetidae</taxon>
        <taxon>Mycosphaerellales</taxon>
        <taxon>Teratosphaeriaceae</taxon>
        <taxon>Friedmanniomyces</taxon>
    </lineage>
</organism>